<keyword evidence="2" id="KW-1185">Reference proteome</keyword>
<dbReference type="STRING" id="465817.ETA_23280"/>
<gene>
    <name evidence="1" type="ordered locus">ETA_23280</name>
</gene>
<organism evidence="1 2">
    <name type="scientific">Erwinia tasmaniensis (strain DSM 17950 / CFBP 7177 / CIP 109463 / NCPPB 4357 / Et1/99)</name>
    <dbReference type="NCBI Taxonomy" id="465817"/>
    <lineage>
        <taxon>Bacteria</taxon>
        <taxon>Pseudomonadati</taxon>
        <taxon>Pseudomonadota</taxon>
        <taxon>Gammaproteobacteria</taxon>
        <taxon>Enterobacterales</taxon>
        <taxon>Erwiniaceae</taxon>
        <taxon>Erwinia</taxon>
    </lineage>
</organism>
<reference evidence="1 2" key="1">
    <citation type="journal article" date="2008" name="Environ. Microbiol.">
        <title>The genome of Erwinia tasmaniensis strain Et1/99, a non-pathogenic bacterium in the genus Erwinia.</title>
        <authorList>
            <person name="Kube M."/>
            <person name="Migdoll A.M."/>
            <person name="Mueller I."/>
            <person name="Kuhl H."/>
            <person name="Beck A."/>
            <person name="Reinhardt R."/>
            <person name="Geider K."/>
        </authorList>
    </citation>
    <scope>NUCLEOTIDE SEQUENCE [LARGE SCALE GENOMIC DNA]</scope>
    <source>
        <strain evidence="2">DSM 17950 / CFBP 7177 / CIP 109463 / NCPPB 4357 / Et1/99</strain>
    </source>
</reference>
<dbReference type="Proteomes" id="UP000001726">
    <property type="component" value="Chromosome"/>
</dbReference>
<dbReference type="SUPFAM" id="SSF54427">
    <property type="entry name" value="NTF2-like"/>
    <property type="match status" value="1"/>
</dbReference>
<dbReference type="RefSeq" id="WP_012442043.1">
    <property type="nucleotide sequence ID" value="NC_010694.1"/>
</dbReference>
<dbReference type="KEGG" id="eta:ETA_23280"/>
<proteinExistence type="predicted"/>
<dbReference type="EMBL" id="CU468135">
    <property type="protein sequence ID" value="CAO97374.1"/>
    <property type="molecule type" value="Genomic_DNA"/>
</dbReference>
<evidence type="ECO:0000313" key="1">
    <source>
        <dbReference type="EMBL" id="CAO97374.1"/>
    </source>
</evidence>
<protein>
    <recommendedName>
        <fullName evidence="3">DUF4440 domain-containing protein</fullName>
    </recommendedName>
</protein>
<dbReference type="HOGENOM" id="CLU_127523_1_0_6"/>
<dbReference type="eggNOG" id="COG4460">
    <property type="taxonomic scope" value="Bacteria"/>
</dbReference>
<evidence type="ECO:0000313" key="2">
    <source>
        <dbReference type="Proteomes" id="UP000001726"/>
    </source>
</evidence>
<dbReference type="Gene3D" id="3.10.450.50">
    <property type="match status" value="1"/>
</dbReference>
<dbReference type="InterPro" id="IPR032710">
    <property type="entry name" value="NTF2-like_dom_sf"/>
</dbReference>
<name>B2VBN2_ERWT9</name>
<dbReference type="AlphaFoldDB" id="B2VBN2"/>
<sequence>MSELIDQASNSVIVLHQIIADVFNGDGSKIPQLLGHFSPEFTMVTPTGKMLSLDEVGALFAQLTGGRKGVAITIERCQLIARFGQRAVIQYHERQQQGNRCTDRIALAVIDCACNPPRWHYLQETMVVS</sequence>
<dbReference type="OrthoDB" id="8912060at2"/>
<accession>B2VBN2</accession>
<evidence type="ECO:0008006" key="3">
    <source>
        <dbReference type="Google" id="ProtNLM"/>
    </source>
</evidence>